<evidence type="ECO:0000256" key="1">
    <source>
        <dbReference type="ARBA" id="ARBA00004418"/>
    </source>
</evidence>
<keyword evidence="7" id="KW-1185">Reference proteome</keyword>
<comment type="subcellular location">
    <subcellularLocation>
        <location evidence="1">Periplasm</location>
    </subcellularLocation>
</comment>
<evidence type="ECO:0000256" key="2">
    <source>
        <dbReference type="ARBA" id="ARBA00005695"/>
    </source>
</evidence>
<sequence>MQRRHFLAAATSLAAAHSLARPAYAQGAAKVLRVIPAANLTSLDPIWTTAPATKNHGYLVYDQIAAVDAEFVPRPQMAEGWEIGDDGRSWTFMLREGLRFHDGEPVRSADCIASIRRWWARDVFGQVLASQTDDIEALDDRRFRFRLKRPFPMLAAALGKSNSSQCFIMPERIARTDPGQQITDPTGSGPFRFLREQWVAGVKAVYAKHEAYVPRSEPVSSIAGGRVARVDRIEWTVIPDAATAAAALRTGEQDYWDQAMHDLLPSLRRDRNIVVEPRDRSGTYAMLRFNHLQAPFNNPAIRQAVAMAVDQSQYMQAVAGNEPGAWGTCEGFFACSGPMASEAGNAVLKTRSIERAQAALRAAGYNGEKVVQIAATDSAPLTAVSEVTADLLRRMGFNLDYVASDWGSMLQRRNSREPVERGGWSVFHTVWNGADILSPAVNTLVRANGGAAWFGWPSDPELETLRNAWFEAPDLASQQAVVQRLQEQAFRSMPYVPLGYYVQPAAWRRNVTGVFPVPTTVYWNIGKSD</sequence>
<gene>
    <name evidence="6" type="ORF">GXW71_16070</name>
</gene>
<feature type="signal peptide" evidence="4">
    <location>
        <begin position="1"/>
        <end position="25"/>
    </location>
</feature>
<protein>
    <submittedName>
        <fullName evidence="6">ABC transporter substrate-binding protein</fullName>
    </submittedName>
</protein>
<evidence type="ECO:0000256" key="3">
    <source>
        <dbReference type="ARBA" id="ARBA00022729"/>
    </source>
</evidence>
<comment type="similarity">
    <text evidence="2">Belongs to the bacterial solute-binding protein 5 family.</text>
</comment>
<dbReference type="EMBL" id="JAAGBB010000018">
    <property type="protein sequence ID" value="MBR0665875.1"/>
    <property type="molecule type" value="Genomic_DNA"/>
</dbReference>
<feature type="domain" description="Solute-binding protein family 5" evidence="5">
    <location>
        <begin position="73"/>
        <end position="438"/>
    </location>
</feature>
<dbReference type="Proteomes" id="UP001196870">
    <property type="component" value="Unassembled WGS sequence"/>
</dbReference>
<evidence type="ECO:0000313" key="7">
    <source>
        <dbReference type="Proteomes" id="UP001196870"/>
    </source>
</evidence>
<dbReference type="InterPro" id="IPR030678">
    <property type="entry name" value="Peptide/Ni-bd"/>
</dbReference>
<dbReference type="Gene3D" id="3.90.76.10">
    <property type="entry name" value="Dipeptide-binding Protein, Domain 1"/>
    <property type="match status" value="1"/>
</dbReference>
<dbReference type="Pfam" id="PF00496">
    <property type="entry name" value="SBP_bac_5"/>
    <property type="match status" value="1"/>
</dbReference>
<evidence type="ECO:0000313" key="6">
    <source>
        <dbReference type="EMBL" id="MBR0665875.1"/>
    </source>
</evidence>
<dbReference type="CDD" id="cd08502">
    <property type="entry name" value="PBP2_NikA_DppA_OppA_like_16"/>
    <property type="match status" value="1"/>
</dbReference>
<feature type="chain" id="PRO_5045206083" evidence="4">
    <location>
        <begin position="26"/>
        <end position="529"/>
    </location>
</feature>
<dbReference type="RefSeq" id="WP_211853545.1">
    <property type="nucleotide sequence ID" value="NZ_JAAGBB010000018.1"/>
</dbReference>
<dbReference type="InterPro" id="IPR039424">
    <property type="entry name" value="SBP_5"/>
</dbReference>
<dbReference type="Gene3D" id="3.40.190.10">
    <property type="entry name" value="Periplasmic binding protein-like II"/>
    <property type="match status" value="1"/>
</dbReference>
<dbReference type="Gene3D" id="3.10.105.10">
    <property type="entry name" value="Dipeptide-binding Protein, Domain 3"/>
    <property type="match status" value="1"/>
</dbReference>
<evidence type="ECO:0000256" key="4">
    <source>
        <dbReference type="SAM" id="SignalP"/>
    </source>
</evidence>
<dbReference type="InterPro" id="IPR000914">
    <property type="entry name" value="SBP_5_dom"/>
</dbReference>
<comment type="caution">
    <text evidence="6">The sequence shown here is derived from an EMBL/GenBank/DDBJ whole genome shotgun (WGS) entry which is preliminary data.</text>
</comment>
<name>A0ABS5F001_9PROT</name>
<evidence type="ECO:0000259" key="5">
    <source>
        <dbReference type="Pfam" id="PF00496"/>
    </source>
</evidence>
<dbReference type="PIRSF" id="PIRSF002741">
    <property type="entry name" value="MppA"/>
    <property type="match status" value="1"/>
</dbReference>
<reference evidence="7" key="1">
    <citation type="journal article" date="2021" name="Syst. Appl. Microbiol.">
        <title>Roseomonas hellenica sp. nov., isolated from roots of wild-growing Alkanna tinctoria.</title>
        <authorList>
            <person name="Rat A."/>
            <person name="Naranjo H.D."/>
            <person name="Lebbe L."/>
            <person name="Cnockaert M."/>
            <person name="Krigas N."/>
            <person name="Grigoriadou K."/>
            <person name="Maloupa E."/>
            <person name="Willems A."/>
        </authorList>
    </citation>
    <scope>NUCLEOTIDE SEQUENCE [LARGE SCALE GENOMIC DNA]</scope>
    <source>
        <strain evidence="7">LMG 31523</strain>
    </source>
</reference>
<accession>A0ABS5F001</accession>
<dbReference type="PANTHER" id="PTHR30290:SF38">
    <property type="entry name" value="D,D-DIPEPTIDE-BINDING PERIPLASMIC PROTEIN DDPA-RELATED"/>
    <property type="match status" value="1"/>
</dbReference>
<keyword evidence="3 4" id="KW-0732">Signal</keyword>
<dbReference type="SUPFAM" id="SSF53850">
    <property type="entry name" value="Periplasmic binding protein-like II"/>
    <property type="match status" value="1"/>
</dbReference>
<organism evidence="6 7">
    <name type="scientific">Plastoroseomonas hellenica</name>
    <dbReference type="NCBI Taxonomy" id="2687306"/>
    <lineage>
        <taxon>Bacteria</taxon>
        <taxon>Pseudomonadati</taxon>
        <taxon>Pseudomonadota</taxon>
        <taxon>Alphaproteobacteria</taxon>
        <taxon>Acetobacterales</taxon>
        <taxon>Acetobacteraceae</taxon>
        <taxon>Plastoroseomonas</taxon>
    </lineage>
</organism>
<dbReference type="PANTHER" id="PTHR30290">
    <property type="entry name" value="PERIPLASMIC BINDING COMPONENT OF ABC TRANSPORTER"/>
    <property type="match status" value="1"/>
</dbReference>
<proteinExistence type="inferred from homology"/>